<reference evidence="4" key="6">
    <citation type="submission" date="2022-10" db="EMBL/GenBank/DDBJ databases">
        <title>Human gut microbiome strain richness.</title>
        <authorList>
            <person name="Chen-Liaw A."/>
        </authorList>
    </citation>
    <scope>NUCLEOTIDE SEQUENCE</scope>
    <source>
        <strain evidence="6">1001713st1_F9_1001713B170221_170320</strain>
        <strain evidence="5">1001713st2_A4_1001713B170214_170313</strain>
        <strain evidence="4">BSD2780061687st1_G10_BSD2780061687b_171204</strain>
    </source>
</reference>
<evidence type="ECO:0000313" key="10">
    <source>
        <dbReference type="Proteomes" id="UP000095419"/>
    </source>
</evidence>
<dbReference type="Proteomes" id="UP001055048">
    <property type="component" value="Unassembled WGS sequence"/>
</dbReference>
<dbReference type="Proteomes" id="UP001213309">
    <property type="component" value="Unassembled WGS sequence"/>
</dbReference>
<dbReference type="EMBL" id="CYZF01000011">
    <property type="protein sequence ID" value="CUP33359.1"/>
    <property type="molecule type" value="Genomic_DNA"/>
</dbReference>
<dbReference type="EMBL" id="JAQNSG010000014">
    <property type="protein sequence ID" value="MDC1881305.1"/>
    <property type="molecule type" value="Genomic_DNA"/>
</dbReference>
<protein>
    <submittedName>
        <fullName evidence="9">Acyl carrier protein</fullName>
    </submittedName>
</protein>
<evidence type="ECO:0000313" key="12">
    <source>
        <dbReference type="Proteomes" id="UP000283766"/>
    </source>
</evidence>
<dbReference type="InterPro" id="IPR036736">
    <property type="entry name" value="ACP-like_sf"/>
</dbReference>
<dbReference type="Gene3D" id="1.10.1200.10">
    <property type="entry name" value="ACP-like"/>
    <property type="match status" value="1"/>
</dbReference>
<evidence type="ECO:0000313" key="4">
    <source>
        <dbReference type="EMBL" id="MDC1857347.1"/>
    </source>
</evidence>
<dbReference type="AlphaFoldDB" id="A0A174C6E2"/>
<evidence type="ECO:0000259" key="1">
    <source>
        <dbReference type="PROSITE" id="PS50075"/>
    </source>
</evidence>
<accession>A0A174C6E2</accession>
<evidence type="ECO:0000313" key="11">
    <source>
        <dbReference type="Proteomes" id="UP000196329"/>
    </source>
</evidence>
<reference evidence="3" key="5">
    <citation type="submission" date="2022-01" db="EMBL/GenBank/DDBJ databases">
        <title>Novel bile acid biosynthetic pathways are enriched in the microbiome of centenarians.</title>
        <authorList>
            <person name="Sato Y."/>
            <person name="Atarashi K."/>
            <person name="Plichta R.D."/>
            <person name="Arai Y."/>
            <person name="Sasajima S."/>
            <person name="Kearney M.S."/>
            <person name="Suda W."/>
            <person name="Takeshita K."/>
            <person name="Sasaki T."/>
            <person name="Okamoto S."/>
            <person name="Skelly N.A."/>
            <person name="Okamura Y."/>
            <person name="Vlamakis H."/>
            <person name="Li Y."/>
            <person name="Tanoue T."/>
            <person name="Takei H."/>
            <person name="Nittono H."/>
            <person name="Narushima S."/>
            <person name="Irie J."/>
            <person name="Itoh H."/>
            <person name="Moriya K."/>
            <person name="Sugiura Y."/>
            <person name="Suematsu M."/>
            <person name="Moritoki N."/>
            <person name="Shibata S."/>
            <person name="Littman R.D."/>
            <person name="Fischbach A.M."/>
            <person name="Uwamino Y."/>
            <person name="Inoue T."/>
            <person name="Honda A."/>
            <person name="Hattori M."/>
            <person name="Murai T."/>
            <person name="Xavier J.R."/>
            <person name="Hirose N."/>
            <person name="Honda K."/>
        </authorList>
    </citation>
    <scope>NUCLEOTIDE SEQUENCE</scope>
    <source>
        <strain evidence="3">CE91-St12</strain>
    </source>
</reference>
<dbReference type="EMBL" id="JAQNSB010000056">
    <property type="protein sequence ID" value="MDC1857347.1"/>
    <property type="molecule type" value="Genomic_DNA"/>
</dbReference>
<dbReference type="EMBL" id="NFHS01000007">
    <property type="protein sequence ID" value="OUN53457.1"/>
    <property type="molecule type" value="Genomic_DNA"/>
</dbReference>
<evidence type="ECO:0000313" key="5">
    <source>
        <dbReference type="EMBL" id="MDC1881305.1"/>
    </source>
</evidence>
<reference evidence="7" key="3">
    <citation type="journal article" date="2018" name="BMC Genomics">
        <title>Whole genome sequencing and function prediction of 133 gut anaerobes isolated from chicken caecum in pure cultures.</title>
        <authorList>
            <person name="Medvecky M."/>
            <person name="Cejkova D."/>
            <person name="Polansky O."/>
            <person name="Karasova D."/>
            <person name="Kubasova T."/>
            <person name="Cizek A."/>
            <person name="Rychlik I."/>
        </authorList>
    </citation>
    <scope>NUCLEOTIDE SEQUENCE</scope>
    <source>
        <strain evidence="7">An67</strain>
    </source>
</reference>
<organism evidence="9 12">
    <name type="scientific">Bacteroides uniformis</name>
    <dbReference type="NCBI Taxonomy" id="820"/>
    <lineage>
        <taxon>Bacteria</taxon>
        <taxon>Pseudomonadati</taxon>
        <taxon>Bacteroidota</taxon>
        <taxon>Bacteroidia</taxon>
        <taxon>Bacteroidales</taxon>
        <taxon>Bacteroidaceae</taxon>
        <taxon>Bacteroides</taxon>
    </lineage>
</organism>
<evidence type="ECO:0000313" key="2">
    <source>
        <dbReference type="EMBL" id="CUP33359.1"/>
    </source>
</evidence>
<dbReference type="EMBL" id="JAQNSI010000064">
    <property type="protein sequence ID" value="MDC1899419.1"/>
    <property type="molecule type" value="Genomic_DNA"/>
</dbReference>
<dbReference type="EMBL" id="QRXV01000008">
    <property type="protein sequence ID" value="RGU39538.1"/>
    <property type="molecule type" value="Genomic_DNA"/>
</dbReference>
<evidence type="ECO:0000313" key="7">
    <source>
        <dbReference type="EMBL" id="OUN53457.1"/>
    </source>
</evidence>
<dbReference type="SUPFAM" id="SSF47336">
    <property type="entry name" value="ACP-like"/>
    <property type="match status" value="1"/>
</dbReference>
<dbReference type="Proteomes" id="UP000283766">
    <property type="component" value="Unassembled WGS sequence"/>
</dbReference>
<reference evidence="12 13" key="4">
    <citation type="submission" date="2018-08" db="EMBL/GenBank/DDBJ databases">
        <title>A genome reference for cultivated species of the human gut microbiota.</title>
        <authorList>
            <person name="Zou Y."/>
            <person name="Xue W."/>
            <person name="Luo G."/>
        </authorList>
    </citation>
    <scope>NUCLEOTIDE SEQUENCE [LARGE SCALE GENOMIC DNA]</scope>
    <source>
        <strain evidence="8 13">AF17-20</strain>
        <strain evidence="9 12">AM18-14LB</strain>
    </source>
</reference>
<dbReference type="Proteomes" id="UP001222603">
    <property type="component" value="Unassembled WGS sequence"/>
</dbReference>
<dbReference type="Pfam" id="PF00550">
    <property type="entry name" value="PP-binding"/>
    <property type="match status" value="1"/>
</dbReference>
<evidence type="ECO:0000313" key="9">
    <source>
        <dbReference type="EMBL" id="RHH31510.1"/>
    </source>
</evidence>
<dbReference type="EMBL" id="QRJL01000005">
    <property type="protein sequence ID" value="RHH31510.1"/>
    <property type="molecule type" value="Genomic_DNA"/>
</dbReference>
<sequence>MDYKERIKEIIADTLGIDIERITDDLAAGDIEEWDSVGNLTIISTIEEELEVDIPIEDLYELNNIKAIVEEIIKLKNE</sequence>
<evidence type="ECO:0000313" key="6">
    <source>
        <dbReference type="EMBL" id="MDC1899419.1"/>
    </source>
</evidence>
<dbReference type="Proteomes" id="UP000196329">
    <property type="component" value="Unassembled WGS sequence"/>
</dbReference>
<name>A0A174C6E2_BACUN</name>
<gene>
    <name evidence="7" type="ORF">B5G17_13950</name>
    <name evidence="3" type="ORF">CE91St12_33050</name>
    <name evidence="9" type="ORF">DW216_09425</name>
    <name evidence="8" type="ORF">DWW83_09410</name>
    <name evidence="2" type="ORF">ERS417307_03494</name>
    <name evidence="6" type="ORF">POZ10_02155</name>
    <name evidence="4" type="ORF">POZ22_21620</name>
    <name evidence="5" type="ORF">POZ24_14905</name>
</gene>
<dbReference type="Proteomes" id="UP000095419">
    <property type="component" value="Unassembled WGS sequence"/>
</dbReference>
<dbReference type="RefSeq" id="WP_057089496.1">
    <property type="nucleotide sequence ID" value="NZ_BQNL01000001.1"/>
</dbReference>
<dbReference type="Proteomes" id="UP000284022">
    <property type="component" value="Unassembled WGS sequence"/>
</dbReference>
<reference evidence="11" key="2">
    <citation type="submission" date="2017-04" db="EMBL/GenBank/DDBJ databases">
        <title>Function of individual gut microbiota members based on whole genome sequencing of pure cultures obtained from chicken caecum.</title>
        <authorList>
            <person name="Medvecky M."/>
            <person name="Cejkova D."/>
            <person name="Polansky O."/>
            <person name="Karasova D."/>
            <person name="Kubasova T."/>
            <person name="Cizek A."/>
            <person name="Rychlik I."/>
        </authorList>
    </citation>
    <scope>NUCLEOTIDE SEQUENCE [LARGE SCALE GENOMIC DNA]</scope>
    <source>
        <strain evidence="11">An67</strain>
    </source>
</reference>
<reference evidence="2 10" key="1">
    <citation type="submission" date="2015-09" db="EMBL/GenBank/DDBJ databases">
        <authorList>
            <consortium name="Pathogen Informatics"/>
        </authorList>
    </citation>
    <scope>NUCLEOTIDE SEQUENCE [LARGE SCALE GENOMIC DNA]</scope>
    <source>
        <strain evidence="2 10">2789STDY5608791</strain>
    </source>
</reference>
<feature type="domain" description="Carrier" evidence="1">
    <location>
        <begin position="1"/>
        <end position="76"/>
    </location>
</feature>
<evidence type="ECO:0000313" key="8">
    <source>
        <dbReference type="EMBL" id="RGU39538.1"/>
    </source>
</evidence>
<proteinExistence type="predicted"/>
<dbReference type="PROSITE" id="PS50075">
    <property type="entry name" value="CARRIER"/>
    <property type="match status" value="1"/>
</dbReference>
<evidence type="ECO:0000313" key="3">
    <source>
        <dbReference type="EMBL" id="GKH15095.1"/>
    </source>
</evidence>
<evidence type="ECO:0000313" key="13">
    <source>
        <dbReference type="Proteomes" id="UP000284022"/>
    </source>
</evidence>
<dbReference type="InterPro" id="IPR009081">
    <property type="entry name" value="PP-bd_ACP"/>
</dbReference>
<dbReference type="EMBL" id="BQNL01000001">
    <property type="protein sequence ID" value="GKH15095.1"/>
    <property type="molecule type" value="Genomic_DNA"/>
</dbReference>
<dbReference type="Proteomes" id="UP001214113">
    <property type="component" value="Unassembled WGS sequence"/>
</dbReference>